<feature type="transmembrane region" description="Helical" evidence="1">
    <location>
        <begin position="63"/>
        <end position="79"/>
    </location>
</feature>
<gene>
    <name evidence="2" type="ORF">RBU60_12825</name>
</gene>
<dbReference type="EMBL" id="JAVHUL010000045">
    <property type="protein sequence ID" value="MDQ7918455.1"/>
    <property type="molecule type" value="Genomic_DNA"/>
</dbReference>
<keyword evidence="1" id="KW-1133">Transmembrane helix</keyword>
<evidence type="ECO:0000256" key="1">
    <source>
        <dbReference type="SAM" id="Phobius"/>
    </source>
</evidence>
<accession>A0ABU1A415</accession>
<feature type="transmembrane region" description="Helical" evidence="1">
    <location>
        <begin position="30"/>
        <end position="51"/>
    </location>
</feature>
<feature type="transmembrane region" description="Helical" evidence="1">
    <location>
        <begin position="86"/>
        <end position="106"/>
    </location>
</feature>
<keyword evidence="1" id="KW-0472">Membrane</keyword>
<comment type="caution">
    <text evidence="2">The sequence shown here is derived from an EMBL/GenBank/DDBJ whole genome shotgun (WGS) entry which is preliminary data.</text>
</comment>
<dbReference type="Proteomes" id="UP001230915">
    <property type="component" value="Unassembled WGS sequence"/>
</dbReference>
<feature type="transmembrane region" description="Helical" evidence="1">
    <location>
        <begin position="6"/>
        <end position="23"/>
    </location>
</feature>
<name>A0ABU1A415_9FLAO</name>
<evidence type="ECO:0000313" key="3">
    <source>
        <dbReference type="Proteomes" id="UP001230915"/>
    </source>
</evidence>
<organism evidence="2 3">
    <name type="scientific">Mesonia profundi</name>
    <dbReference type="NCBI Taxonomy" id="3070998"/>
    <lineage>
        <taxon>Bacteria</taxon>
        <taxon>Pseudomonadati</taxon>
        <taxon>Bacteroidota</taxon>
        <taxon>Flavobacteriia</taxon>
        <taxon>Flavobacteriales</taxon>
        <taxon>Flavobacteriaceae</taxon>
        <taxon>Mesonia</taxon>
    </lineage>
</organism>
<reference evidence="2 3" key="1">
    <citation type="submission" date="2023-08" db="EMBL/GenBank/DDBJ databases">
        <title>Mesonia sp. MT50, isolated from deep-sea sediment of the Mariana Trench.</title>
        <authorList>
            <person name="Fu H."/>
        </authorList>
    </citation>
    <scope>NUCLEOTIDE SEQUENCE [LARGE SCALE GENOMIC DNA]</scope>
    <source>
        <strain evidence="2 3">MT50</strain>
    </source>
</reference>
<dbReference type="RefSeq" id="WP_308865450.1">
    <property type="nucleotide sequence ID" value="NZ_JAVHUL010000045.1"/>
</dbReference>
<keyword evidence="1" id="KW-0812">Transmembrane</keyword>
<keyword evidence="3" id="KW-1185">Reference proteome</keyword>
<evidence type="ECO:0000313" key="2">
    <source>
        <dbReference type="EMBL" id="MDQ7918455.1"/>
    </source>
</evidence>
<proteinExistence type="predicted"/>
<sequence>MLQHFVHYALHFVVIGFIAYLFDKKNWKKYYLVLLATMIIDVDHLWANPIFDPDRCSINFHTFHTYIAAAIYLVLLFLIKNKMLKVFFFGLLFHLFTDAFDCLWSNTY</sequence>
<dbReference type="InterPro" id="IPR046125">
    <property type="entry name" value="DUF6122"/>
</dbReference>
<protein>
    <submittedName>
        <fullName evidence="2">DUF6122 family protein</fullName>
    </submittedName>
</protein>
<dbReference type="Pfam" id="PF19617">
    <property type="entry name" value="DUF6122"/>
    <property type="match status" value="1"/>
</dbReference>